<keyword evidence="3" id="KW-1185">Reference proteome</keyword>
<comment type="caution">
    <text evidence="2">The sequence shown here is derived from an EMBL/GenBank/DDBJ whole genome shotgun (WGS) entry which is preliminary data.</text>
</comment>
<proteinExistence type="predicted"/>
<reference evidence="2 3" key="1">
    <citation type="submission" date="2016-03" db="EMBL/GenBank/DDBJ databases">
        <title>EvidentialGene: Evidence-directed Construction of Genes on Genomes.</title>
        <authorList>
            <person name="Gilbert D.G."/>
            <person name="Choi J.-H."/>
            <person name="Mockaitis K."/>
            <person name="Colbourne J."/>
            <person name="Pfrender M."/>
        </authorList>
    </citation>
    <scope>NUCLEOTIDE SEQUENCE [LARGE SCALE GENOMIC DNA]</scope>
    <source>
        <strain evidence="2 3">Xinb3</strain>
        <tissue evidence="2">Complete organism</tissue>
    </source>
</reference>
<feature type="compositionally biased region" description="Basic and acidic residues" evidence="1">
    <location>
        <begin position="1"/>
        <end position="17"/>
    </location>
</feature>
<evidence type="ECO:0000256" key="1">
    <source>
        <dbReference type="SAM" id="MobiDB-lite"/>
    </source>
</evidence>
<feature type="non-terminal residue" evidence="2">
    <location>
        <position position="1"/>
    </location>
</feature>
<protein>
    <submittedName>
        <fullName evidence="2">Uncharacterized protein</fullName>
    </submittedName>
</protein>
<feature type="region of interest" description="Disordered" evidence="1">
    <location>
        <begin position="1"/>
        <end position="20"/>
    </location>
</feature>
<accession>A0A164HSM1</accession>
<dbReference type="AlphaFoldDB" id="A0A164HSM1"/>
<feature type="non-terminal residue" evidence="2">
    <location>
        <position position="97"/>
    </location>
</feature>
<organism evidence="2 3">
    <name type="scientific">Daphnia magna</name>
    <dbReference type="NCBI Taxonomy" id="35525"/>
    <lineage>
        <taxon>Eukaryota</taxon>
        <taxon>Metazoa</taxon>
        <taxon>Ecdysozoa</taxon>
        <taxon>Arthropoda</taxon>
        <taxon>Crustacea</taxon>
        <taxon>Branchiopoda</taxon>
        <taxon>Diplostraca</taxon>
        <taxon>Cladocera</taxon>
        <taxon>Anomopoda</taxon>
        <taxon>Daphniidae</taxon>
        <taxon>Daphnia</taxon>
    </lineage>
</organism>
<evidence type="ECO:0000313" key="3">
    <source>
        <dbReference type="Proteomes" id="UP000076858"/>
    </source>
</evidence>
<dbReference type="Proteomes" id="UP000076858">
    <property type="component" value="Unassembled WGS sequence"/>
</dbReference>
<dbReference type="EMBL" id="LRGB01009638">
    <property type="protein sequence ID" value="KZS00522.1"/>
    <property type="molecule type" value="Genomic_DNA"/>
</dbReference>
<sequence length="97" mass="10765">HRVALDRWRAREQRADRPGQQPARCVLLGPCPQLANPGSGHEARHGQARLVGGGRPLPIGHCGHGRHARQGRRPQPQPCCVPLACCDPVRDQRFLHR</sequence>
<name>A0A164HSM1_9CRUS</name>
<gene>
    <name evidence="2" type="ORF">APZ42_003149</name>
</gene>
<evidence type="ECO:0000313" key="2">
    <source>
        <dbReference type="EMBL" id="KZS00522.1"/>
    </source>
</evidence>